<dbReference type="PANTHER" id="PTHR18821">
    <property type="entry name" value="PROKINETICIN"/>
    <property type="match status" value="1"/>
</dbReference>
<keyword evidence="4" id="KW-0800">Toxin</keyword>
<dbReference type="RefSeq" id="XP_019638776.1">
    <property type="nucleotide sequence ID" value="XM_019783217.1"/>
</dbReference>
<dbReference type="FunFam" id="2.10.80.10:FF:000007">
    <property type="entry name" value="Uncharacterized protein"/>
    <property type="match status" value="1"/>
</dbReference>
<evidence type="ECO:0000256" key="3">
    <source>
        <dbReference type="ARBA" id="ARBA00022525"/>
    </source>
</evidence>
<sequence length="127" mass="14093">MHTAEVTRPAWQREAKGNQMIRSTVILLLAVWAVIPTRRAIIITGACRSDEDCMEGKGRPACCSPLNPYTPVRVCKPLGAVGDPCHTATNRMRYPFPGIRTFWRCPCFEGWCVAKPNGKIGTCEVVM</sequence>
<dbReference type="InterPro" id="IPR009523">
    <property type="entry name" value="Prokineticin"/>
</dbReference>
<comment type="subcellular location">
    <subcellularLocation>
        <location evidence="1">Secreted</location>
    </subcellularLocation>
</comment>
<dbReference type="OrthoDB" id="6433669at2759"/>
<dbReference type="KEGG" id="bbel:109480887"/>
<accession>A0A6P5AAI4</accession>
<dbReference type="AlphaFoldDB" id="A0A6P5AAI4"/>
<dbReference type="Pfam" id="PF06607">
    <property type="entry name" value="Prokineticin"/>
    <property type="match status" value="1"/>
</dbReference>
<name>A0A6P5AAI4_BRABE</name>
<proteinExistence type="inferred from homology"/>
<dbReference type="InterPro" id="IPR023569">
    <property type="entry name" value="Prokineticin_domain"/>
</dbReference>
<evidence type="ECO:0000256" key="4">
    <source>
        <dbReference type="ARBA" id="ARBA00022656"/>
    </source>
</evidence>
<gene>
    <name evidence="9" type="primary">LOC109480887</name>
</gene>
<evidence type="ECO:0000256" key="5">
    <source>
        <dbReference type="ARBA" id="ARBA00023157"/>
    </source>
</evidence>
<organism evidence="8 9">
    <name type="scientific">Branchiostoma belcheri</name>
    <name type="common">Amphioxus</name>
    <dbReference type="NCBI Taxonomy" id="7741"/>
    <lineage>
        <taxon>Eukaryota</taxon>
        <taxon>Metazoa</taxon>
        <taxon>Chordata</taxon>
        <taxon>Cephalochordata</taxon>
        <taxon>Leptocardii</taxon>
        <taxon>Amphioxiformes</taxon>
        <taxon>Branchiostomatidae</taxon>
        <taxon>Branchiostoma</taxon>
    </lineage>
</organism>
<dbReference type="GO" id="GO:0005576">
    <property type="term" value="C:extracellular region"/>
    <property type="evidence" value="ECO:0007669"/>
    <property type="project" value="UniProtKB-SubCell"/>
</dbReference>
<evidence type="ECO:0000256" key="2">
    <source>
        <dbReference type="ARBA" id="ARBA00006999"/>
    </source>
</evidence>
<dbReference type="PANTHER" id="PTHR18821:SF2">
    <property type="entry name" value="DICKKOPF-RELATED PROTEIN 3-LIKE"/>
    <property type="match status" value="1"/>
</dbReference>
<evidence type="ECO:0000313" key="8">
    <source>
        <dbReference type="Proteomes" id="UP000515135"/>
    </source>
</evidence>
<evidence type="ECO:0000256" key="6">
    <source>
        <dbReference type="ARBA" id="ARBA00023259"/>
    </source>
</evidence>
<keyword evidence="5" id="KW-1015">Disulfide bond</keyword>
<feature type="domain" description="Prokineticin" evidence="7">
    <location>
        <begin position="26"/>
        <end position="117"/>
    </location>
</feature>
<dbReference type="GO" id="GO:0090729">
    <property type="term" value="F:toxin activity"/>
    <property type="evidence" value="ECO:0007669"/>
    <property type="project" value="UniProtKB-KW"/>
</dbReference>
<dbReference type="Gene3D" id="2.10.80.10">
    <property type="entry name" value="Lipase, subunit A"/>
    <property type="match status" value="1"/>
</dbReference>
<dbReference type="GeneID" id="109480887"/>
<evidence type="ECO:0000313" key="9">
    <source>
        <dbReference type="RefSeq" id="XP_019638776.1"/>
    </source>
</evidence>
<keyword evidence="8" id="KW-1185">Reference proteome</keyword>
<comment type="similarity">
    <text evidence="2">Belongs to the AVIT (prokineticin) family.</text>
</comment>
<protein>
    <submittedName>
        <fullName evidence="9">Prokineticin-2-like</fullName>
    </submittedName>
</protein>
<dbReference type="Proteomes" id="UP000515135">
    <property type="component" value="Unplaced"/>
</dbReference>
<keyword evidence="6" id="KW-1213">G-protein coupled receptor impairing toxin</keyword>
<reference evidence="9" key="1">
    <citation type="submission" date="2025-08" db="UniProtKB">
        <authorList>
            <consortium name="RefSeq"/>
        </authorList>
    </citation>
    <scope>IDENTIFICATION</scope>
    <source>
        <tissue evidence="9">Gonad</tissue>
    </source>
</reference>
<evidence type="ECO:0000259" key="7">
    <source>
        <dbReference type="Pfam" id="PF06607"/>
    </source>
</evidence>
<evidence type="ECO:0000256" key="1">
    <source>
        <dbReference type="ARBA" id="ARBA00004613"/>
    </source>
</evidence>
<keyword evidence="3" id="KW-0964">Secreted</keyword>